<evidence type="ECO:0000313" key="2">
    <source>
        <dbReference type="EMBL" id="PWK20072.1"/>
    </source>
</evidence>
<evidence type="ECO:0000259" key="1">
    <source>
        <dbReference type="Pfam" id="PF11412"/>
    </source>
</evidence>
<dbReference type="EMBL" id="QGGO01000026">
    <property type="protein sequence ID" value="PWK20072.1"/>
    <property type="molecule type" value="Genomic_DNA"/>
</dbReference>
<dbReference type="InterPro" id="IPR028250">
    <property type="entry name" value="DsbDN"/>
</dbReference>
<evidence type="ECO:0000313" key="3">
    <source>
        <dbReference type="Proteomes" id="UP000245489"/>
    </source>
</evidence>
<name>A0A316DRI7_9BACT</name>
<protein>
    <submittedName>
        <fullName evidence="2">Thiol:disulfide interchange protein DsbD</fullName>
    </submittedName>
</protein>
<comment type="caution">
    <text evidence="2">The sequence shown here is derived from an EMBL/GenBank/DDBJ whole genome shotgun (WGS) entry which is preliminary data.</text>
</comment>
<keyword evidence="3" id="KW-1185">Reference proteome</keyword>
<dbReference type="AlphaFoldDB" id="A0A316DRI7"/>
<feature type="domain" description="Thiol:disulfide interchange protein DsbD N-terminal" evidence="1">
    <location>
        <begin position="42"/>
        <end position="151"/>
    </location>
</feature>
<dbReference type="Pfam" id="PF11412">
    <property type="entry name" value="DsbD_N"/>
    <property type="match status" value="1"/>
</dbReference>
<dbReference type="Gene3D" id="2.60.40.1250">
    <property type="entry name" value="Thiol:disulfide interchange protein DsbD, N-terminal domain"/>
    <property type="match status" value="1"/>
</dbReference>
<sequence length="155" mass="17645">MKKNTIILVLIFHFIYIHAGYSQIMKPAKFTFTSNKTTPKIGETLTLIFTATIEKEWKLYATDNSLNPGPIPIEASFTQNDAFELVGKLQAIKPQKHFDDYWKGNVSYFIGTAKFTQKVKIKKLKAVIEGKIKYQTCTLKDGSCVIGKDKFSYSF</sequence>
<dbReference type="InterPro" id="IPR036929">
    <property type="entry name" value="DsbDN_sf"/>
</dbReference>
<accession>A0A316DRI7</accession>
<proteinExistence type="predicted"/>
<reference evidence="2 3" key="1">
    <citation type="submission" date="2018-05" db="EMBL/GenBank/DDBJ databases">
        <title>Genomic Encyclopedia of Archaeal and Bacterial Type Strains, Phase II (KMG-II): from individual species to whole genera.</title>
        <authorList>
            <person name="Goeker M."/>
        </authorList>
    </citation>
    <scope>NUCLEOTIDE SEQUENCE [LARGE SCALE GENOMIC DNA]</scope>
    <source>
        <strain evidence="2 3">DSM 22214</strain>
    </source>
</reference>
<dbReference type="Proteomes" id="UP000245489">
    <property type="component" value="Unassembled WGS sequence"/>
</dbReference>
<organism evidence="2 3">
    <name type="scientific">Arcicella aurantiaca</name>
    <dbReference type="NCBI Taxonomy" id="591202"/>
    <lineage>
        <taxon>Bacteria</taxon>
        <taxon>Pseudomonadati</taxon>
        <taxon>Bacteroidota</taxon>
        <taxon>Cytophagia</taxon>
        <taxon>Cytophagales</taxon>
        <taxon>Flectobacillaceae</taxon>
        <taxon>Arcicella</taxon>
    </lineage>
</organism>
<gene>
    <name evidence="2" type="ORF">LV89_03882</name>
</gene>